<dbReference type="Pfam" id="PF00990">
    <property type="entry name" value="GGDEF"/>
    <property type="match status" value="1"/>
</dbReference>
<accession>A0ABS4EZH6</accession>
<dbReference type="EMBL" id="JAGGJZ010000002">
    <property type="protein sequence ID" value="MBP1889404.1"/>
    <property type="molecule type" value="Genomic_DNA"/>
</dbReference>
<sequence length="295" mass="34020">MNLLNEIKERLKPFKNLYDFIRIVDPINNKVINSDNEKLGLKFKDFSCYKFWGKNKKCENCISYNAYLENNTFVKLEVFDSKIFLVIASPFISNDKTYIVELLKDISKTSFFNTGESNQTIDSLMKSIETSLYKDELTGIYNKRVIYEKLEKLISLNISPISLIMLDIDLFKSINDNYGHIIGDKVLKFFASVIDSCIKNKNHYLGRFGGEEFIIVLANSNMKDGTILAEKIRKTVEKSTYDKDNLNIKLSCSLGGYTIKHNNNISTEDFINLADRNLYIAKRNGRNTTIFSEET</sequence>
<proteinExistence type="predicted"/>
<dbReference type="Proteomes" id="UP000783390">
    <property type="component" value="Unassembled WGS sequence"/>
</dbReference>
<gene>
    <name evidence="2" type="ORF">J2Z53_000985</name>
</gene>
<dbReference type="InterPro" id="IPR029787">
    <property type="entry name" value="Nucleotide_cyclase"/>
</dbReference>
<evidence type="ECO:0000313" key="3">
    <source>
        <dbReference type="Proteomes" id="UP000783390"/>
    </source>
</evidence>
<dbReference type="CDD" id="cd01949">
    <property type="entry name" value="GGDEF"/>
    <property type="match status" value="1"/>
</dbReference>
<reference evidence="2 3" key="1">
    <citation type="submission" date="2021-03" db="EMBL/GenBank/DDBJ databases">
        <title>Genomic Encyclopedia of Type Strains, Phase IV (KMG-IV): sequencing the most valuable type-strain genomes for metagenomic binning, comparative biology and taxonomic classification.</title>
        <authorList>
            <person name="Goeker M."/>
        </authorList>
    </citation>
    <scope>NUCLEOTIDE SEQUENCE [LARGE SCALE GENOMIC DNA]</scope>
    <source>
        <strain evidence="2 3">DSM 3984</strain>
    </source>
</reference>
<dbReference type="PANTHER" id="PTHR45138">
    <property type="entry name" value="REGULATORY COMPONENTS OF SENSORY TRANSDUCTION SYSTEM"/>
    <property type="match status" value="1"/>
</dbReference>
<name>A0ABS4EZH6_9CLOT</name>
<dbReference type="InterPro" id="IPR050469">
    <property type="entry name" value="Diguanylate_Cyclase"/>
</dbReference>
<organism evidence="2 3">
    <name type="scientific">Clostridium moniliforme</name>
    <dbReference type="NCBI Taxonomy" id="39489"/>
    <lineage>
        <taxon>Bacteria</taxon>
        <taxon>Bacillati</taxon>
        <taxon>Bacillota</taxon>
        <taxon>Clostridia</taxon>
        <taxon>Eubacteriales</taxon>
        <taxon>Clostridiaceae</taxon>
        <taxon>Clostridium</taxon>
    </lineage>
</organism>
<feature type="domain" description="GGDEF" evidence="1">
    <location>
        <begin position="159"/>
        <end position="294"/>
    </location>
</feature>
<dbReference type="InterPro" id="IPR043128">
    <property type="entry name" value="Rev_trsase/Diguanyl_cyclase"/>
</dbReference>
<keyword evidence="3" id="KW-1185">Reference proteome</keyword>
<evidence type="ECO:0000259" key="1">
    <source>
        <dbReference type="PROSITE" id="PS50887"/>
    </source>
</evidence>
<protein>
    <submittedName>
        <fullName evidence="2">Diguanylate cyclase (GGDEF)-like protein</fullName>
    </submittedName>
</protein>
<comment type="caution">
    <text evidence="2">The sequence shown here is derived from an EMBL/GenBank/DDBJ whole genome shotgun (WGS) entry which is preliminary data.</text>
</comment>
<dbReference type="PROSITE" id="PS50887">
    <property type="entry name" value="GGDEF"/>
    <property type="match status" value="1"/>
</dbReference>
<dbReference type="PANTHER" id="PTHR45138:SF9">
    <property type="entry name" value="DIGUANYLATE CYCLASE DGCM-RELATED"/>
    <property type="match status" value="1"/>
</dbReference>
<dbReference type="InterPro" id="IPR000160">
    <property type="entry name" value="GGDEF_dom"/>
</dbReference>
<dbReference type="RefSeq" id="WP_209796102.1">
    <property type="nucleotide sequence ID" value="NZ_JAGGJZ010000002.1"/>
</dbReference>
<dbReference type="SUPFAM" id="SSF55073">
    <property type="entry name" value="Nucleotide cyclase"/>
    <property type="match status" value="1"/>
</dbReference>
<evidence type="ECO:0000313" key="2">
    <source>
        <dbReference type="EMBL" id="MBP1889404.1"/>
    </source>
</evidence>
<dbReference type="Gene3D" id="3.30.70.270">
    <property type="match status" value="1"/>
</dbReference>
<dbReference type="SMART" id="SM00267">
    <property type="entry name" value="GGDEF"/>
    <property type="match status" value="1"/>
</dbReference>
<dbReference type="NCBIfam" id="TIGR00254">
    <property type="entry name" value="GGDEF"/>
    <property type="match status" value="1"/>
</dbReference>